<dbReference type="NCBIfam" id="NF040570">
    <property type="entry name" value="guided_TnpB"/>
    <property type="match status" value="1"/>
</dbReference>
<accession>A0A368JK00</accession>
<gene>
    <name evidence="3" type="ORF">DUE52_19070</name>
</gene>
<name>A0A368JK00_9BACT</name>
<evidence type="ECO:0000259" key="2">
    <source>
        <dbReference type="Pfam" id="PF07282"/>
    </source>
</evidence>
<comment type="caution">
    <text evidence="3">The sequence shown here is derived from an EMBL/GenBank/DDBJ whole genome shotgun (WGS) entry which is preliminary data.</text>
</comment>
<dbReference type="RefSeq" id="WP_114407784.1">
    <property type="nucleotide sequence ID" value="NZ_QOWE01000016.1"/>
</dbReference>
<dbReference type="AlphaFoldDB" id="A0A368JK00"/>
<dbReference type="OrthoDB" id="1551477at2"/>
<dbReference type="InterPro" id="IPR051399">
    <property type="entry name" value="RNA-guided_DNA_endo/Transpos"/>
</dbReference>
<evidence type="ECO:0000313" key="4">
    <source>
        <dbReference type="Proteomes" id="UP000253383"/>
    </source>
</evidence>
<feature type="domain" description="Cas12f1-like TNB" evidence="2">
    <location>
        <begin position="288"/>
        <end position="351"/>
    </location>
</feature>
<sequence length="373" mass="42086">MKLTAKIKLLPTSEQAQNLLDTLVRANQACNALSEMAWENKQFKQFGLHKLAYYPIKEQFGLSAQMIVRCIAKVVDAYKLDKKTKRELRPTGAIAYDSRILSYNTKKKTASIWTLTGREAIPYVGGEHNEDLLKFQQGESDLLYRKGKWFLLATCDVPDEQTFRIDSILGVDLGIVDLATDSDGQRFAGSEIRKYRKKRSAIRASVQAKKNAKASKSTIKNTRRLLKRISKRERTTSTIINHTISKRLVEKAQSSGRGIALENLKGIRDRTVPRLRKKQRSEHSSWPFFQLRQFIAYKAQLAGVPLVIVPPAYTSKTCHECNHLGHRSGKSFICTNCGNRCDADHNGARNIAAVGASVTWPENSTLYCALHRC</sequence>
<dbReference type="NCBIfam" id="TIGR01766">
    <property type="entry name" value="IS200/IS605 family accessory protein TnpB-like domain"/>
    <property type="match status" value="1"/>
</dbReference>
<protein>
    <submittedName>
        <fullName evidence="3">Transposase</fullName>
    </submittedName>
</protein>
<evidence type="ECO:0000313" key="3">
    <source>
        <dbReference type="EMBL" id="RCR67978.1"/>
    </source>
</evidence>
<organism evidence="3 4">
    <name type="scientific">Larkinella punicea</name>
    <dbReference type="NCBI Taxonomy" id="2315727"/>
    <lineage>
        <taxon>Bacteria</taxon>
        <taxon>Pseudomonadati</taxon>
        <taxon>Bacteroidota</taxon>
        <taxon>Cytophagia</taxon>
        <taxon>Cytophagales</taxon>
        <taxon>Spirosomataceae</taxon>
        <taxon>Larkinella</taxon>
    </lineage>
</organism>
<dbReference type="EMBL" id="QOWE01000016">
    <property type="protein sequence ID" value="RCR67978.1"/>
    <property type="molecule type" value="Genomic_DNA"/>
</dbReference>
<dbReference type="PANTHER" id="PTHR30405:SF11">
    <property type="entry name" value="RNA-GUIDED DNA ENDONUCLEASE RV2885C-RELATED"/>
    <property type="match status" value="1"/>
</dbReference>
<dbReference type="Pfam" id="PF07282">
    <property type="entry name" value="Cas12f1-like_TNB"/>
    <property type="match status" value="1"/>
</dbReference>
<keyword evidence="4" id="KW-1185">Reference proteome</keyword>
<dbReference type="PANTHER" id="PTHR30405">
    <property type="entry name" value="TRANSPOSASE"/>
    <property type="match status" value="1"/>
</dbReference>
<dbReference type="GO" id="GO:0003677">
    <property type="term" value="F:DNA binding"/>
    <property type="evidence" value="ECO:0007669"/>
    <property type="project" value="UniProtKB-KW"/>
</dbReference>
<reference evidence="3 4" key="1">
    <citation type="submission" date="2018-07" db="EMBL/GenBank/DDBJ databases">
        <title>Genome analysis of Larkinella rosea.</title>
        <authorList>
            <person name="Zhou Z."/>
            <person name="Wang G."/>
        </authorList>
    </citation>
    <scope>NUCLEOTIDE SEQUENCE [LARGE SCALE GENOMIC DNA]</scope>
    <source>
        <strain evidence="4">zzj9</strain>
    </source>
</reference>
<proteinExistence type="predicted"/>
<dbReference type="Proteomes" id="UP000253383">
    <property type="component" value="Unassembled WGS sequence"/>
</dbReference>
<evidence type="ECO:0000256" key="1">
    <source>
        <dbReference type="ARBA" id="ARBA00023125"/>
    </source>
</evidence>
<keyword evidence="1" id="KW-0238">DNA-binding</keyword>
<dbReference type="InterPro" id="IPR010095">
    <property type="entry name" value="Cas12f1-like_TNB"/>
</dbReference>